<name>A0A1H9CGP8_9FLAO</name>
<accession>A0A1H9CGP8</accession>
<sequence>MTTFEGTLTKMETEMGSPIQYYLIFDSNFINVNQLINKEIEISFKGYQCLNCKKAKKIWRQGFCYDCFSTIPAAADWIMNPELSKAHLDIEDRDLEYEKKVQLQPHTVYLALSSEVKVGVTRNTQVPTRWIDQGAVQALPVLETPNRYLAGVAEVALKNHFADKTNWQKMLKNEVPNVNLSEEKDKLKQWLPEETKPYFIEKDTFYNLEFPVAKYPVKVASLNLEKTPNFSGKVVGIKGQYLIFEDGTVFNVRTYEGYVVSLKF</sequence>
<evidence type="ECO:0008006" key="3">
    <source>
        <dbReference type="Google" id="ProtNLM"/>
    </source>
</evidence>
<protein>
    <recommendedName>
        <fullName evidence="3">DUF2797 domain-containing protein</fullName>
    </recommendedName>
</protein>
<dbReference type="OrthoDB" id="9775734at2"/>
<organism evidence="1 2">
    <name type="scientific">Flavobacterium urocaniciphilum</name>
    <dbReference type="NCBI Taxonomy" id="1299341"/>
    <lineage>
        <taxon>Bacteria</taxon>
        <taxon>Pseudomonadati</taxon>
        <taxon>Bacteroidota</taxon>
        <taxon>Flavobacteriia</taxon>
        <taxon>Flavobacteriales</taxon>
        <taxon>Flavobacteriaceae</taxon>
        <taxon>Flavobacterium</taxon>
    </lineage>
</organism>
<gene>
    <name evidence="1" type="ORF">SAMN05444005_104232</name>
</gene>
<dbReference type="STRING" id="1299341.SAMN05444005_104232"/>
<dbReference type="Pfam" id="PF10977">
    <property type="entry name" value="DUF2797"/>
    <property type="match status" value="1"/>
</dbReference>
<proteinExistence type="predicted"/>
<reference evidence="1 2" key="1">
    <citation type="submission" date="2016-10" db="EMBL/GenBank/DDBJ databases">
        <authorList>
            <person name="de Groot N.N."/>
        </authorList>
    </citation>
    <scope>NUCLEOTIDE SEQUENCE [LARGE SCALE GENOMIC DNA]</scope>
    <source>
        <strain evidence="1 2">DSM 27078</strain>
    </source>
</reference>
<dbReference type="AlphaFoldDB" id="A0A1H9CGP8"/>
<dbReference type="Proteomes" id="UP000198648">
    <property type="component" value="Unassembled WGS sequence"/>
</dbReference>
<dbReference type="InterPro" id="IPR021246">
    <property type="entry name" value="DUF2797"/>
</dbReference>
<evidence type="ECO:0000313" key="1">
    <source>
        <dbReference type="EMBL" id="SEQ00396.1"/>
    </source>
</evidence>
<dbReference type="RefSeq" id="WP_091468064.1">
    <property type="nucleotide sequence ID" value="NZ_FOEI01000004.1"/>
</dbReference>
<evidence type="ECO:0000313" key="2">
    <source>
        <dbReference type="Proteomes" id="UP000198648"/>
    </source>
</evidence>
<dbReference type="EMBL" id="FOEI01000004">
    <property type="protein sequence ID" value="SEQ00396.1"/>
    <property type="molecule type" value="Genomic_DNA"/>
</dbReference>
<keyword evidence="2" id="KW-1185">Reference proteome</keyword>